<sequence>MVSPTVGVPITAPPPITGVLGIAGIYLRFGTVEYLGIGFDPLSALGL</sequence>
<dbReference type="Proteomes" id="UP001139494">
    <property type="component" value="Unassembled WGS sequence"/>
</dbReference>
<protein>
    <submittedName>
        <fullName evidence="1">XapX domain-containing protein</fullName>
    </submittedName>
</protein>
<proteinExistence type="predicted"/>
<gene>
    <name evidence="1" type="ORF">KM295_07120</name>
</gene>
<reference evidence="1" key="1">
    <citation type="journal article" date="2023" name="Front. Microbiol.">
        <title>Genomic-based phylogenetic and metabolic analyses of the genus Natronomonas, and description of Natronomonas aquatica sp. nov.</title>
        <authorList>
            <person name="Garcia-Roldan A."/>
            <person name="Duran-Viseras A."/>
            <person name="de la Haba R.R."/>
            <person name="Corral P."/>
            <person name="Sanchez-Porro C."/>
            <person name="Ventosa A."/>
        </authorList>
    </citation>
    <scope>NUCLEOTIDE SEQUENCE</scope>
    <source>
        <strain evidence="1">F2-12</strain>
    </source>
</reference>
<comment type="caution">
    <text evidence="1">The sequence shown here is derived from an EMBL/GenBank/DDBJ whole genome shotgun (WGS) entry which is preliminary data.</text>
</comment>
<name>A0A9R1D4D6_9EURY</name>
<organism evidence="1 2">
    <name type="scientific">Natronomonas aquatica</name>
    <dbReference type="NCBI Taxonomy" id="2841590"/>
    <lineage>
        <taxon>Archaea</taxon>
        <taxon>Methanobacteriati</taxon>
        <taxon>Methanobacteriota</taxon>
        <taxon>Stenosarchaea group</taxon>
        <taxon>Halobacteria</taxon>
        <taxon>Halobacteriales</taxon>
        <taxon>Natronomonadaceae</taxon>
        <taxon>Natronomonas</taxon>
    </lineage>
</organism>
<evidence type="ECO:0000313" key="2">
    <source>
        <dbReference type="Proteomes" id="UP001139494"/>
    </source>
</evidence>
<dbReference type="AlphaFoldDB" id="A0A9R1D4D6"/>
<evidence type="ECO:0000313" key="1">
    <source>
        <dbReference type="EMBL" id="MCQ4333254.1"/>
    </source>
</evidence>
<dbReference type="RefSeq" id="WP_256029275.1">
    <property type="nucleotide sequence ID" value="NZ_JAHLKM010000006.1"/>
</dbReference>
<keyword evidence="2" id="KW-1185">Reference proteome</keyword>
<dbReference type="EMBL" id="JAHLKM010000006">
    <property type="protein sequence ID" value="MCQ4333254.1"/>
    <property type="molecule type" value="Genomic_DNA"/>
</dbReference>
<accession>A0A9R1D4D6</accession>